<comment type="caution">
    <text evidence="1">The sequence shown here is derived from an EMBL/GenBank/DDBJ whole genome shotgun (WGS) entry which is preliminary data.</text>
</comment>
<reference evidence="1" key="1">
    <citation type="submission" date="2024-03" db="EMBL/GenBank/DDBJ databases">
        <title>Novel Streptomyces species of biotechnological and ecological value are a feature of Machair soil.</title>
        <authorList>
            <person name="Prole J.R."/>
            <person name="Goodfellow M."/>
            <person name="Allenby N."/>
            <person name="Ward A.C."/>
        </authorList>
    </citation>
    <scope>NUCLEOTIDE SEQUENCE</scope>
    <source>
        <strain evidence="1">MS1.AVA.4</strain>
    </source>
</reference>
<keyword evidence="1" id="KW-0238">DNA-binding</keyword>
<proteinExistence type="predicted"/>
<evidence type="ECO:0000313" key="1">
    <source>
        <dbReference type="EMBL" id="MEJ8660696.1"/>
    </source>
</evidence>
<evidence type="ECO:0000313" key="2">
    <source>
        <dbReference type="Proteomes" id="UP001375539"/>
    </source>
</evidence>
<dbReference type="Proteomes" id="UP001375539">
    <property type="component" value="Unassembled WGS sequence"/>
</dbReference>
<keyword evidence="2" id="KW-1185">Reference proteome</keyword>
<name>A0ACC6QQY8_9ACTN</name>
<sequence length="403" mass="44151">MASKTPPVLGPRALGRATLDRQLLLRRDPEHRMTAAAAVDHLVGLQAQNVKPPYYALAARLHGFRPQELSELMESREVARLVTMRSTIHTHTARDCLTLRPFAQAGGPDRELRMFLKRLDGVDLDRLTAIGRELVEERPRPVGELRDALLAHWPDADPLALTTAVRCLLPLVQITPRGLWGRSGQVTLTTAEQWFGRPVEPVPRPDAIVRRYLAAFGPASVKDMQAWSGLTRLRDAFERLRPELLTFRDESGTELFDLPDAPRPDPETPAPPRFLPEFDNLLLSHADRSRLVPQEFRQRTWKGNQARCVFLVDGLLAGVWRLDASGTAASGTAASGTAASGTSAPGTSAPGTTAPGTTATLTVQSFGTLTRAQRTAVAEEGERLLAAMTSATAREVRFAEFTD</sequence>
<organism evidence="1 2">
    <name type="scientific">Streptomyces pratisoli</name>
    <dbReference type="NCBI Taxonomy" id="3139917"/>
    <lineage>
        <taxon>Bacteria</taxon>
        <taxon>Bacillati</taxon>
        <taxon>Actinomycetota</taxon>
        <taxon>Actinomycetes</taxon>
        <taxon>Kitasatosporales</taxon>
        <taxon>Streptomycetaceae</taxon>
        <taxon>Streptomyces</taxon>
    </lineage>
</organism>
<accession>A0ACC6QQY8</accession>
<protein>
    <submittedName>
        <fullName evidence="1">Winged helix DNA-binding domain-containing protein</fullName>
    </submittedName>
</protein>
<gene>
    <name evidence="1" type="ORF">WKI58_29970</name>
</gene>
<dbReference type="EMBL" id="JBBKAI010000002">
    <property type="protein sequence ID" value="MEJ8660696.1"/>
    <property type="molecule type" value="Genomic_DNA"/>
</dbReference>